<evidence type="ECO:0000256" key="2">
    <source>
        <dbReference type="ARBA" id="ARBA00022475"/>
    </source>
</evidence>
<keyword evidence="2" id="KW-1003">Cell membrane</keyword>
<gene>
    <name evidence="7" type="ORF">ASV53_08440</name>
</gene>
<evidence type="ECO:0000313" key="7">
    <source>
        <dbReference type="EMBL" id="OZS44423.1"/>
    </source>
</evidence>
<feature type="transmembrane region" description="Helical" evidence="6">
    <location>
        <begin position="200"/>
        <end position="221"/>
    </location>
</feature>
<protein>
    <submittedName>
        <fullName evidence="7">Polysaccharide biosynthesis family protein</fullName>
    </submittedName>
</protein>
<feature type="transmembrane region" description="Helical" evidence="6">
    <location>
        <begin position="403"/>
        <end position="420"/>
    </location>
</feature>
<keyword evidence="4 6" id="KW-1133">Transmembrane helix</keyword>
<evidence type="ECO:0000256" key="4">
    <source>
        <dbReference type="ARBA" id="ARBA00022989"/>
    </source>
</evidence>
<keyword evidence="5 6" id="KW-0472">Membrane</keyword>
<organism evidence="7 8">
    <name type="scientific">Photobacterium sanguinicancri</name>
    <dbReference type="NCBI Taxonomy" id="875932"/>
    <lineage>
        <taxon>Bacteria</taxon>
        <taxon>Pseudomonadati</taxon>
        <taxon>Pseudomonadota</taxon>
        <taxon>Gammaproteobacteria</taxon>
        <taxon>Vibrionales</taxon>
        <taxon>Vibrionaceae</taxon>
        <taxon>Photobacterium</taxon>
    </lineage>
</organism>
<keyword evidence="8" id="KW-1185">Reference proteome</keyword>
<accession>A0ABX4FZT5</accession>
<feature type="transmembrane region" description="Helical" evidence="6">
    <location>
        <begin position="111"/>
        <end position="132"/>
    </location>
</feature>
<feature type="transmembrane region" description="Helical" evidence="6">
    <location>
        <begin position="144"/>
        <end position="162"/>
    </location>
</feature>
<feature type="transmembrane region" description="Helical" evidence="6">
    <location>
        <begin position="345"/>
        <end position="365"/>
    </location>
</feature>
<dbReference type="PANTHER" id="PTHR30250">
    <property type="entry name" value="PST FAMILY PREDICTED COLANIC ACID TRANSPORTER"/>
    <property type="match status" value="1"/>
</dbReference>
<comment type="caution">
    <text evidence="7">The sequence shown here is derived from an EMBL/GenBank/DDBJ whole genome shotgun (WGS) entry which is preliminary data.</text>
</comment>
<dbReference type="Pfam" id="PF13440">
    <property type="entry name" value="Polysacc_synt_3"/>
    <property type="match status" value="1"/>
</dbReference>
<feature type="transmembrane region" description="Helical" evidence="6">
    <location>
        <begin position="168"/>
        <end position="188"/>
    </location>
</feature>
<evidence type="ECO:0000256" key="1">
    <source>
        <dbReference type="ARBA" id="ARBA00004651"/>
    </source>
</evidence>
<dbReference type="Proteomes" id="UP000215999">
    <property type="component" value="Unassembled WGS sequence"/>
</dbReference>
<reference evidence="7 8" key="1">
    <citation type="journal article" date="2016" name="Antonie Van Leeuwenhoek">
        <title>Photobacterium sanguinicancri sp. nov. isolated from marine animals.</title>
        <authorList>
            <person name="Gomez-Gil B."/>
            <person name="Roque A."/>
            <person name="Rotllant G."/>
            <person name="Romalde J.L."/>
            <person name="Doce A."/>
            <person name="Eggermont M."/>
            <person name="Defoirdt T."/>
        </authorList>
    </citation>
    <scope>NUCLEOTIDE SEQUENCE [LARGE SCALE GENOMIC DNA]</scope>
    <source>
        <strain evidence="7 8">CAIM 1827</strain>
    </source>
</reference>
<evidence type="ECO:0000256" key="3">
    <source>
        <dbReference type="ARBA" id="ARBA00022692"/>
    </source>
</evidence>
<evidence type="ECO:0000313" key="8">
    <source>
        <dbReference type="Proteomes" id="UP000215999"/>
    </source>
</evidence>
<feature type="transmembrane region" description="Helical" evidence="6">
    <location>
        <begin position="74"/>
        <end position="99"/>
    </location>
</feature>
<comment type="subcellular location">
    <subcellularLocation>
        <location evidence="1">Cell membrane</location>
        <topology evidence="1">Multi-pass membrane protein</topology>
    </subcellularLocation>
</comment>
<dbReference type="InterPro" id="IPR050833">
    <property type="entry name" value="Poly_Biosynth_Transport"/>
</dbReference>
<keyword evidence="3 6" id="KW-0812">Transmembrane</keyword>
<feature type="transmembrane region" description="Helical" evidence="6">
    <location>
        <begin position="241"/>
        <end position="260"/>
    </location>
</feature>
<dbReference type="RefSeq" id="WP_094956772.1">
    <property type="nucleotide sequence ID" value="NZ_NOIF01000038.1"/>
</dbReference>
<feature type="transmembrane region" description="Helical" evidence="6">
    <location>
        <begin position="281"/>
        <end position="302"/>
    </location>
</feature>
<proteinExistence type="predicted"/>
<feature type="transmembrane region" description="Helical" evidence="6">
    <location>
        <begin position="40"/>
        <end position="62"/>
    </location>
</feature>
<feature type="transmembrane region" description="Helical" evidence="6">
    <location>
        <begin position="426"/>
        <end position="442"/>
    </location>
</feature>
<evidence type="ECO:0000256" key="5">
    <source>
        <dbReference type="ARBA" id="ARBA00023136"/>
    </source>
</evidence>
<feature type="transmembrane region" description="Helical" evidence="6">
    <location>
        <begin position="314"/>
        <end position="333"/>
    </location>
</feature>
<dbReference type="PANTHER" id="PTHR30250:SF11">
    <property type="entry name" value="O-ANTIGEN TRANSPORTER-RELATED"/>
    <property type="match status" value="1"/>
</dbReference>
<sequence length="456" mass="51200">MTAPVTMATYALGLIISKLIGLLLQPWVTQWLGIHEYGQLDVLVILVTSLSIILTFGLPDAISRFAHNKEINQVDLIAGALWLMICISGITTILLWMNVGTLQQWLPGEPSLFSLRCLLFNLFLNTLCTVPLTKLRLENKAPKFVMALLTFSLSQALLILLLTPRLGIDGIMIAGVIAQLIQFLSLITSFPAPRQQHFRLLLRYGGAITTAGILAFITLGAERWAIAEVLNLNELATYAIAMQWAIAASLLLEPFGLWWFPQRFRFIDTENEQRYAALMGVTACQLSSVITACVITIGPSFLTLWLPEEFHKSANILPILAVMMMFKHASTYLNMGCYQQENGKSVLQINVISALAALVIIFGVLPNWGLPALLAGGVYLQLLRLSLFYIWSQRLLPLPYPHGRLVICYLFVLSLTIAHFISHPTLKYIITISLIIYCLWSWRDKSRYHTKMLRRL</sequence>
<evidence type="ECO:0000256" key="6">
    <source>
        <dbReference type="SAM" id="Phobius"/>
    </source>
</evidence>
<dbReference type="EMBL" id="NOIF01000038">
    <property type="protein sequence ID" value="OZS44423.1"/>
    <property type="molecule type" value="Genomic_DNA"/>
</dbReference>
<feature type="transmembrane region" description="Helical" evidence="6">
    <location>
        <begin position="7"/>
        <end position="28"/>
    </location>
</feature>
<feature type="transmembrane region" description="Helical" evidence="6">
    <location>
        <begin position="371"/>
        <end position="391"/>
    </location>
</feature>
<name>A0ABX4FZT5_9GAMM</name>